<protein>
    <submittedName>
        <fullName evidence="2">Endo/exonuclease/phosphatase domain-containing protein</fullName>
    </submittedName>
</protein>
<dbReference type="SUPFAM" id="SSF56219">
    <property type="entry name" value="DNase I-like"/>
    <property type="match status" value="1"/>
</dbReference>
<accession>A0A183TR62</accession>
<feature type="domain" description="Endonuclease/exonuclease/phosphatase" evidence="1">
    <location>
        <begin position="1"/>
        <end position="164"/>
    </location>
</feature>
<evidence type="ECO:0000259" key="1">
    <source>
        <dbReference type="Pfam" id="PF03372"/>
    </source>
</evidence>
<name>A0A183TR62_SCHSO</name>
<dbReference type="Gene3D" id="3.60.10.10">
    <property type="entry name" value="Endonuclease/exonuclease/phosphatase"/>
    <property type="match status" value="1"/>
</dbReference>
<dbReference type="InterPro" id="IPR027124">
    <property type="entry name" value="Swc5/CFDP1/2"/>
</dbReference>
<dbReference type="InterPro" id="IPR005135">
    <property type="entry name" value="Endo/exonuclease/phosphatase"/>
</dbReference>
<dbReference type="WBParaSite" id="SSLN_0001968001-mRNA-1">
    <property type="protein sequence ID" value="SSLN_0001968001-mRNA-1"/>
    <property type="gene ID" value="SSLN_0001968001"/>
</dbReference>
<dbReference type="InterPro" id="IPR036691">
    <property type="entry name" value="Endo/exonu/phosph_ase_sf"/>
</dbReference>
<dbReference type="PANTHER" id="PTHR23227:SF84">
    <property type="entry name" value="ENDONUCLEASE_EXONUCLEASE_PHOSPHATASE DOMAIN-CONTAINING PROTEIN"/>
    <property type="match status" value="1"/>
</dbReference>
<proteinExistence type="predicted"/>
<reference evidence="2" key="1">
    <citation type="submission" date="2016-06" db="UniProtKB">
        <authorList>
            <consortium name="WormBaseParasite"/>
        </authorList>
    </citation>
    <scope>IDENTIFICATION</scope>
</reference>
<dbReference type="AlphaFoldDB" id="A0A183TR62"/>
<organism evidence="2">
    <name type="scientific">Schistocephalus solidus</name>
    <name type="common">Tapeworm</name>
    <dbReference type="NCBI Taxonomy" id="70667"/>
    <lineage>
        <taxon>Eukaryota</taxon>
        <taxon>Metazoa</taxon>
        <taxon>Spiralia</taxon>
        <taxon>Lophotrochozoa</taxon>
        <taxon>Platyhelminthes</taxon>
        <taxon>Cestoda</taxon>
        <taxon>Eucestoda</taxon>
        <taxon>Diphyllobothriidea</taxon>
        <taxon>Diphyllobothriidae</taxon>
        <taxon>Schistocephalus</taxon>
    </lineage>
</organism>
<dbReference type="PANTHER" id="PTHR23227">
    <property type="entry name" value="BUCENTAUR RELATED"/>
    <property type="match status" value="1"/>
</dbReference>
<sequence>LARYKVDIAALSETRLSEQSQLEEVGTGYTFCWSGRPKAERSDAGLAFATQNDIGDKCAIIICTYAPPLTSSDATKDNLYEDLHARLATVPKEDKLIVLGDLNARVGTNHAAWQEMLGPHGLGSCYDKGLLLLQMCAEHRLLTTNTFFHLPTREKATWMHPRLRRWQLLDYDLDRKRD</sequence>
<evidence type="ECO:0000313" key="2">
    <source>
        <dbReference type="WBParaSite" id="SSLN_0001968001-mRNA-1"/>
    </source>
</evidence>
<dbReference type="GO" id="GO:0003824">
    <property type="term" value="F:catalytic activity"/>
    <property type="evidence" value="ECO:0007669"/>
    <property type="project" value="InterPro"/>
</dbReference>
<dbReference type="Pfam" id="PF03372">
    <property type="entry name" value="Exo_endo_phos"/>
    <property type="match status" value="1"/>
</dbReference>